<evidence type="ECO:0000256" key="3">
    <source>
        <dbReference type="ARBA" id="ARBA00022475"/>
    </source>
</evidence>
<evidence type="ECO:0000313" key="8">
    <source>
        <dbReference type="EMBL" id="MBD1423807.1"/>
    </source>
</evidence>
<keyword evidence="4 7" id="KW-0812">Transmembrane</keyword>
<comment type="caution">
    <text evidence="8">The sequence shown here is derived from an EMBL/GenBank/DDBJ whole genome shotgun (WGS) entry which is preliminary data.</text>
</comment>
<feature type="transmembrane region" description="Helical" evidence="7">
    <location>
        <begin position="88"/>
        <end position="111"/>
    </location>
</feature>
<keyword evidence="6 7" id="KW-0472">Membrane</keyword>
<evidence type="ECO:0000256" key="2">
    <source>
        <dbReference type="ARBA" id="ARBA00007430"/>
    </source>
</evidence>
<dbReference type="RefSeq" id="WP_190315581.1">
    <property type="nucleotide sequence ID" value="NZ_JACNYL010000006.1"/>
</dbReference>
<dbReference type="CDD" id="cd13127">
    <property type="entry name" value="MATE_tuaB_like"/>
    <property type="match status" value="1"/>
</dbReference>
<gene>
    <name evidence="8" type="ORF">H8B21_19770</name>
</gene>
<feature type="transmembrane region" description="Helical" evidence="7">
    <location>
        <begin position="50"/>
        <end position="76"/>
    </location>
</feature>
<proteinExistence type="inferred from homology"/>
<keyword evidence="9" id="KW-1185">Reference proteome</keyword>
<dbReference type="EMBL" id="JACNYL010000006">
    <property type="protein sequence ID" value="MBD1423807.1"/>
    <property type="molecule type" value="Genomic_DNA"/>
</dbReference>
<feature type="transmembrane region" description="Helical" evidence="7">
    <location>
        <begin position="123"/>
        <end position="140"/>
    </location>
</feature>
<keyword evidence="3" id="KW-1003">Cell membrane</keyword>
<evidence type="ECO:0000256" key="5">
    <source>
        <dbReference type="ARBA" id="ARBA00022989"/>
    </source>
</evidence>
<comment type="similarity">
    <text evidence="2">Belongs to the polysaccharide synthase family.</text>
</comment>
<feature type="transmembrane region" description="Helical" evidence="7">
    <location>
        <begin position="329"/>
        <end position="347"/>
    </location>
</feature>
<organism evidence="8 9">
    <name type="scientific">Sphingobacterium chuzhouense</name>
    <dbReference type="NCBI Taxonomy" id="1742264"/>
    <lineage>
        <taxon>Bacteria</taxon>
        <taxon>Pseudomonadati</taxon>
        <taxon>Bacteroidota</taxon>
        <taxon>Sphingobacteriia</taxon>
        <taxon>Sphingobacteriales</taxon>
        <taxon>Sphingobacteriaceae</taxon>
        <taxon>Sphingobacterium</taxon>
    </lineage>
</organism>
<sequence length="492" mass="55659">MEKKKEILGKDLKHRAVSGLLWSFIDSFASQGTSFVVGIILARLLTPRDFGLIGMMTVFISISQWFVSSGFGQALIRKQNCTKEDYSTVFIFNVVSGCILYFIIFLASPLIGNFFDEPILEQLIKVLGLSIIITALTIVQRTQRTKNLNFKLQSKISIIASLLAGIAAIVMAYEGLGVWSLIFKVLIESLINSVLLWFSSKWRPALMFSKTSFNELFGFGYKLMLRGLIYTVFNNIYYVVIGKYFSTSQLGYYTRAEQYSNLPSTKINKIINSVSYPVLSELQNDISELKKAYRKILVTLVYITSVCMLILAALAEPLIIILIGEKWRPSIELLQLLSIIGLLYPLCDYNLTILKILNKPSVILKLEIAKRIISVPIIIVGVYLGVKELLISLILLTTFEFFINSYFSGKYISYSISELLKDIFPNICLALSVGIGVWGYVQILSVNRWEYLVAGIFISLAFTVLLSAIFRVRGYLYIKDIMLEKLIKNRTI</sequence>
<protein>
    <submittedName>
        <fullName evidence="8">Lipopolysaccharide biosynthesis protein</fullName>
    </submittedName>
</protein>
<reference evidence="8 9" key="1">
    <citation type="submission" date="2020-08" db="EMBL/GenBank/DDBJ databases">
        <title>Sphingobacterium sp. DN00404 isolated from aquaculture water.</title>
        <authorList>
            <person name="Zhang M."/>
        </authorList>
    </citation>
    <scope>NUCLEOTIDE SEQUENCE [LARGE SCALE GENOMIC DNA]</scope>
    <source>
        <strain evidence="8 9">KCTC 42746</strain>
    </source>
</reference>
<evidence type="ECO:0000256" key="4">
    <source>
        <dbReference type="ARBA" id="ARBA00022692"/>
    </source>
</evidence>
<dbReference type="InterPro" id="IPR050833">
    <property type="entry name" value="Poly_Biosynth_Transport"/>
</dbReference>
<keyword evidence="5 7" id="KW-1133">Transmembrane helix</keyword>
<dbReference type="Proteomes" id="UP000651112">
    <property type="component" value="Unassembled WGS sequence"/>
</dbReference>
<feature type="transmembrane region" description="Helical" evidence="7">
    <location>
        <begin position="152"/>
        <end position="173"/>
    </location>
</feature>
<name>A0ABR7XXQ1_9SPHI</name>
<feature type="transmembrane region" description="Helical" evidence="7">
    <location>
        <begin position="296"/>
        <end position="323"/>
    </location>
</feature>
<feature type="transmembrane region" description="Helical" evidence="7">
    <location>
        <begin position="20"/>
        <end position="44"/>
    </location>
</feature>
<evidence type="ECO:0000256" key="1">
    <source>
        <dbReference type="ARBA" id="ARBA00004651"/>
    </source>
</evidence>
<evidence type="ECO:0000256" key="7">
    <source>
        <dbReference type="SAM" id="Phobius"/>
    </source>
</evidence>
<feature type="transmembrane region" description="Helical" evidence="7">
    <location>
        <begin position="427"/>
        <end position="445"/>
    </location>
</feature>
<accession>A0ABR7XXQ1</accession>
<dbReference type="PANTHER" id="PTHR30250:SF10">
    <property type="entry name" value="LIPOPOLYSACCHARIDE BIOSYNTHESIS PROTEIN WZXC"/>
    <property type="match status" value="1"/>
</dbReference>
<feature type="transmembrane region" description="Helical" evidence="7">
    <location>
        <begin position="451"/>
        <end position="472"/>
    </location>
</feature>
<evidence type="ECO:0000256" key="6">
    <source>
        <dbReference type="ARBA" id="ARBA00023136"/>
    </source>
</evidence>
<dbReference type="PANTHER" id="PTHR30250">
    <property type="entry name" value="PST FAMILY PREDICTED COLANIC ACID TRANSPORTER"/>
    <property type="match status" value="1"/>
</dbReference>
<comment type="subcellular location">
    <subcellularLocation>
        <location evidence="1">Cell membrane</location>
        <topology evidence="1">Multi-pass membrane protein</topology>
    </subcellularLocation>
</comment>
<dbReference type="Pfam" id="PF13440">
    <property type="entry name" value="Polysacc_synt_3"/>
    <property type="match status" value="1"/>
</dbReference>
<evidence type="ECO:0000313" key="9">
    <source>
        <dbReference type="Proteomes" id="UP000651112"/>
    </source>
</evidence>